<comment type="caution">
    <text evidence="2">The sequence shown here is derived from an EMBL/GenBank/DDBJ whole genome shotgun (WGS) entry which is preliminary data.</text>
</comment>
<evidence type="ECO:0000256" key="1">
    <source>
        <dbReference type="SAM" id="MobiDB-lite"/>
    </source>
</evidence>
<organism evidence="2 3">
    <name type="scientific">Hansschlegelia plantiphila</name>
    <dbReference type="NCBI Taxonomy" id="374655"/>
    <lineage>
        <taxon>Bacteria</taxon>
        <taxon>Pseudomonadati</taxon>
        <taxon>Pseudomonadota</taxon>
        <taxon>Alphaproteobacteria</taxon>
        <taxon>Hyphomicrobiales</taxon>
        <taxon>Methylopilaceae</taxon>
        <taxon>Hansschlegelia</taxon>
    </lineage>
</organism>
<protein>
    <recommendedName>
        <fullName evidence="4">Haemolysin-type calcium binding-related domain-containing protein</fullName>
    </recommendedName>
</protein>
<proteinExistence type="predicted"/>
<dbReference type="RefSeq" id="WP_271169500.1">
    <property type="nucleotide sequence ID" value="NZ_BSFI01000021.1"/>
</dbReference>
<sequence>MPGGGQIDLIDGGRGEDVVSYAYTEAGVTVNLPTGKGSGGSAEDDVYKDVASAGRRTRSADGSTLTRTDLPPRPWRTRD</sequence>
<keyword evidence="3" id="KW-1185">Reference proteome</keyword>
<dbReference type="AlphaFoldDB" id="A0A9W6J227"/>
<feature type="region of interest" description="Disordered" evidence="1">
    <location>
        <begin position="32"/>
        <end position="79"/>
    </location>
</feature>
<evidence type="ECO:0000313" key="2">
    <source>
        <dbReference type="EMBL" id="GLK69272.1"/>
    </source>
</evidence>
<dbReference type="EMBL" id="BSFI01000021">
    <property type="protein sequence ID" value="GLK69272.1"/>
    <property type="molecule type" value="Genomic_DNA"/>
</dbReference>
<reference evidence="2" key="1">
    <citation type="journal article" date="2014" name="Int. J. Syst. Evol. Microbiol.">
        <title>Complete genome sequence of Corynebacterium casei LMG S-19264T (=DSM 44701T), isolated from a smear-ripened cheese.</title>
        <authorList>
            <consortium name="US DOE Joint Genome Institute (JGI-PGF)"/>
            <person name="Walter F."/>
            <person name="Albersmeier A."/>
            <person name="Kalinowski J."/>
            <person name="Ruckert C."/>
        </authorList>
    </citation>
    <scope>NUCLEOTIDE SEQUENCE</scope>
    <source>
        <strain evidence="2">VKM B-2347</strain>
    </source>
</reference>
<reference evidence="2" key="2">
    <citation type="submission" date="2023-01" db="EMBL/GenBank/DDBJ databases">
        <authorList>
            <person name="Sun Q."/>
            <person name="Evtushenko L."/>
        </authorList>
    </citation>
    <scope>NUCLEOTIDE SEQUENCE</scope>
    <source>
        <strain evidence="2">VKM B-2347</strain>
    </source>
</reference>
<evidence type="ECO:0008006" key="4">
    <source>
        <dbReference type="Google" id="ProtNLM"/>
    </source>
</evidence>
<evidence type="ECO:0000313" key="3">
    <source>
        <dbReference type="Proteomes" id="UP001143372"/>
    </source>
</evidence>
<gene>
    <name evidence="2" type="ORF">GCM10008179_29100</name>
</gene>
<dbReference type="Proteomes" id="UP001143372">
    <property type="component" value="Unassembled WGS sequence"/>
</dbReference>
<accession>A0A9W6J227</accession>
<name>A0A9W6J227_9HYPH</name>